<dbReference type="AlphaFoldDB" id="A0A6M0SU18"/>
<gene>
    <name evidence="1" type="ORF">EXM65_18620</name>
</gene>
<dbReference type="EMBL" id="SGKU01000091">
    <property type="protein sequence ID" value="NFA44508.1"/>
    <property type="molecule type" value="Genomic_DNA"/>
</dbReference>
<comment type="caution">
    <text evidence="1">The sequence shown here is derived from an EMBL/GenBank/DDBJ whole genome shotgun (WGS) entry which is preliminary data.</text>
</comment>
<evidence type="ECO:0000313" key="1">
    <source>
        <dbReference type="EMBL" id="NFA44508.1"/>
    </source>
</evidence>
<dbReference type="SUPFAM" id="SSF69279">
    <property type="entry name" value="Phage tail proteins"/>
    <property type="match status" value="1"/>
</dbReference>
<protein>
    <submittedName>
        <fullName evidence="1">Peptidoglycan endopeptidase</fullName>
    </submittedName>
</protein>
<dbReference type="Gene3D" id="3.90.1720.10">
    <property type="entry name" value="endopeptidase domain like (from Nostoc punctiforme)"/>
    <property type="match status" value="1"/>
</dbReference>
<dbReference type="InterPro" id="IPR038765">
    <property type="entry name" value="Papain-like_cys_pep_sf"/>
</dbReference>
<proteinExistence type="predicted"/>
<name>A0A6M0SU18_CLOBO</name>
<organism evidence="1 2">
    <name type="scientific">Clostridium botulinum</name>
    <dbReference type="NCBI Taxonomy" id="1491"/>
    <lineage>
        <taxon>Bacteria</taxon>
        <taxon>Bacillati</taxon>
        <taxon>Bacillota</taxon>
        <taxon>Clostridia</taxon>
        <taxon>Eubacteriales</taxon>
        <taxon>Clostridiaceae</taxon>
        <taxon>Clostridium</taxon>
    </lineage>
</organism>
<evidence type="ECO:0000313" key="2">
    <source>
        <dbReference type="Proteomes" id="UP000472355"/>
    </source>
</evidence>
<reference evidence="1 2" key="1">
    <citation type="submission" date="2019-02" db="EMBL/GenBank/DDBJ databases">
        <title>Genome sequencing of Clostridium botulinum clinical isolates.</title>
        <authorList>
            <person name="Brunt J."/>
            <person name="Van Vliet A.H.M."/>
            <person name="Stringer S.C."/>
            <person name="Grant K.A."/>
            <person name="Carter A.C."/>
            <person name="Peck M.W."/>
        </authorList>
    </citation>
    <scope>NUCLEOTIDE SEQUENCE [LARGE SCALE GENOMIC DNA]</scope>
    <source>
        <strain evidence="1 2">H113700579</strain>
    </source>
</reference>
<sequence length="514" mass="58016">MMNDFKVLNRRKTGNKTLSGESDISKYIIDINIDRRSGTNINECKLVCDGIPYVGGVPIVRKSITNDSNVMADPMNKMTIYINGKIQFTGWLVNYRISSDNQQVELTLHDNCVVLKRGLNAHPMPKVTYKEIYTSALISMLAGVMGQSITLDPKVVSKSVLINEYTITNGQNVYDAIVSLCQTLDSVILARKDGSLIVQPAYLEYTSGYDFNYDEVSHITSASTSISGSMLKPTILVQNNSDSDHKKSWIFTEKKMLEYLNGWDDVEVIDSDLAINQQVAANIAHERFCTMWRSAMTQDIMAADGNIDMDVDKIIQTTVDDVVEVYRVVGITTTYNDNDGYVDKLTLESLYPHDIEFLGEMIDCKGMRDAIVAAAMKYLDVPFHPDMYYRHDSTYDEWGMRDEALITRTLIDIGMKSPDTLTTLQPTIKNDWCTSITKDQLQAGDIVTWPNDQREMGFYIGNNKIIEVWGSVISNMTPTSMRMRGYFVKIILMDDAFGVVHPECWRLKELEGCG</sequence>
<dbReference type="SUPFAM" id="SSF54001">
    <property type="entry name" value="Cysteine proteinases"/>
    <property type="match status" value="1"/>
</dbReference>
<dbReference type="Proteomes" id="UP000472355">
    <property type="component" value="Unassembled WGS sequence"/>
</dbReference>
<accession>A0A6M0SU18</accession>